<dbReference type="PANTHER" id="PTHR22916">
    <property type="entry name" value="GLYCOSYLTRANSFERASE"/>
    <property type="match status" value="1"/>
</dbReference>
<name>A0A3B0W036_9ZZZZ</name>
<organism evidence="4">
    <name type="scientific">hydrothermal vent metagenome</name>
    <dbReference type="NCBI Taxonomy" id="652676"/>
    <lineage>
        <taxon>unclassified sequences</taxon>
        <taxon>metagenomes</taxon>
        <taxon>ecological metagenomes</taxon>
    </lineage>
</organism>
<dbReference type="Gene3D" id="3.90.550.10">
    <property type="entry name" value="Spore Coat Polysaccharide Biosynthesis Protein SpsA, Chain A"/>
    <property type="match status" value="1"/>
</dbReference>
<dbReference type="CDD" id="cd00761">
    <property type="entry name" value="Glyco_tranf_GTA_type"/>
    <property type="match status" value="1"/>
</dbReference>
<gene>
    <name evidence="4" type="ORF">MNBD_GAMMA03-243</name>
</gene>
<feature type="domain" description="Glycosyltransferase 2-like" evidence="3">
    <location>
        <begin position="7"/>
        <end position="124"/>
    </location>
</feature>
<reference evidence="4" key="1">
    <citation type="submission" date="2018-06" db="EMBL/GenBank/DDBJ databases">
        <authorList>
            <person name="Zhirakovskaya E."/>
        </authorList>
    </citation>
    <scope>NUCLEOTIDE SEQUENCE</scope>
</reference>
<dbReference type="Pfam" id="PF00535">
    <property type="entry name" value="Glycos_transf_2"/>
    <property type="match status" value="1"/>
</dbReference>
<keyword evidence="2 4" id="KW-0808">Transferase</keyword>
<evidence type="ECO:0000313" key="4">
    <source>
        <dbReference type="EMBL" id="VAW45910.1"/>
    </source>
</evidence>
<dbReference type="SUPFAM" id="SSF53448">
    <property type="entry name" value="Nucleotide-diphospho-sugar transferases"/>
    <property type="match status" value="1"/>
</dbReference>
<sequence length="320" mass="37163">MMNYKISIIIPIYNVEEYIEECLNSIFLQLHDFVEIIVINDGTPDNSVAIIKSKFHEWLEKDQVVLINQENLGPGAARNTGVAVARGQYLGFLDSDDVLLPNFFKEVIKSIDEKKTDIIEFGYTRFSSIDDIGSKTFCPLLPFEGQYNLAKIRNDIFAVGAWFPWIRVYKSEIFNKHKFPVNLFYEDLLTIPFIFLMDLKIDFIKQPLVGYRFNPNSTTALHDKSHALTMSDFYYSLDKAEESIAIQILKIKTARSIAYFYNELSDADIPILEVLRNINKIPKKLELLIHLKLPDLVFFLTPKLYMVLDKIRLRKRDSLQ</sequence>
<dbReference type="GO" id="GO:0016757">
    <property type="term" value="F:glycosyltransferase activity"/>
    <property type="evidence" value="ECO:0007669"/>
    <property type="project" value="UniProtKB-KW"/>
</dbReference>
<protein>
    <submittedName>
        <fullName evidence="4">Beta-1,3-glucosyltransferase</fullName>
    </submittedName>
</protein>
<dbReference type="AlphaFoldDB" id="A0A3B0W036"/>
<proteinExistence type="predicted"/>
<dbReference type="InterPro" id="IPR001173">
    <property type="entry name" value="Glyco_trans_2-like"/>
</dbReference>
<dbReference type="InterPro" id="IPR029044">
    <property type="entry name" value="Nucleotide-diphossugar_trans"/>
</dbReference>
<keyword evidence="1" id="KW-0328">Glycosyltransferase</keyword>
<dbReference type="EMBL" id="UOFC01000082">
    <property type="protein sequence ID" value="VAW45910.1"/>
    <property type="molecule type" value="Genomic_DNA"/>
</dbReference>
<evidence type="ECO:0000259" key="3">
    <source>
        <dbReference type="Pfam" id="PF00535"/>
    </source>
</evidence>
<evidence type="ECO:0000256" key="1">
    <source>
        <dbReference type="ARBA" id="ARBA00022676"/>
    </source>
</evidence>
<evidence type="ECO:0000256" key="2">
    <source>
        <dbReference type="ARBA" id="ARBA00022679"/>
    </source>
</evidence>
<dbReference type="PANTHER" id="PTHR22916:SF51">
    <property type="entry name" value="GLYCOSYLTRANSFERASE EPSH-RELATED"/>
    <property type="match status" value="1"/>
</dbReference>
<accession>A0A3B0W036</accession>